<comment type="similarity">
    <text evidence="1">Belongs to the oligoribonuclease family.</text>
</comment>
<evidence type="ECO:0000313" key="8">
    <source>
        <dbReference type="Proteomes" id="UP000193719"/>
    </source>
</evidence>
<evidence type="ECO:0000256" key="1">
    <source>
        <dbReference type="ARBA" id="ARBA00009921"/>
    </source>
</evidence>
<dbReference type="Gene3D" id="3.30.420.10">
    <property type="entry name" value="Ribonuclease H-like superfamily/Ribonuclease H"/>
    <property type="match status" value="1"/>
</dbReference>
<dbReference type="InterPro" id="IPR022894">
    <property type="entry name" value="Oligoribonuclease"/>
</dbReference>
<dbReference type="GO" id="GO:0003676">
    <property type="term" value="F:nucleic acid binding"/>
    <property type="evidence" value="ECO:0007669"/>
    <property type="project" value="InterPro"/>
</dbReference>
<dbReference type="Proteomes" id="UP000193719">
    <property type="component" value="Unassembled WGS sequence"/>
</dbReference>
<dbReference type="InterPro" id="IPR013520">
    <property type="entry name" value="Ribonucl_H"/>
</dbReference>
<dbReference type="GO" id="GO:0000175">
    <property type="term" value="F:3'-5'-RNA exonuclease activity"/>
    <property type="evidence" value="ECO:0007669"/>
    <property type="project" value="InterPro"/>
</dbReference>
<keyword evidence="8" id="KW-1185">Reference proteome</keyword>
<evidence type="ECO:0000256" key="2">
    <source>
        <dbReference type="ARBA" id="ARBA00022722"/>
    </source>
</evidence>
<keyword evidence="4" id="KW-0269">Exonuclease</keyword>
<evidence type="ECO:0000256" key="3">
    <source>
        <dbReference type="ARBA" id="ARBA00022801"/>
    </source>
</evidence>
<dbReference type="GO" id="GO:0005739">
    <property type="term" value="C:mitochondrion"/>
    <property type="evidence" value="ECO:0007669"/>
    <property type="project" value="TreeGrafter"/>
</dbReference>
<feature type="compositionally biased region" description="Low complexity" evidence="5">
    <location>
        <begin position="255"/>
        <end position="298"/>
    </location>
</feature>
<dbReference type="PANTHER" id="PTHR11046:SF0">
    <property type="entry name" value="OLIGORIBONUCLEASE, MITOCHONDRIAL"/>
    <property type="match status" value="1"/>
</dbReference>
<dbReference type="InterPro" id="IPR012337">
    <property type="entry name" value="RNaseH-like_sf"/>
</dbReference>
<dbReference type="PANTHER" id="PTHR11046">
    <property type="entry name" value="OLIGORIBONUCLEASE, MITOCHONDRIAL"/>
    <property type="match status" value="1"/>
</dbReference>
<gene>
    <name evidence="7" type="ORF">BCR36DRAFT_340032</name>
</gene>
<dbReference type="EMBL" id="MCFH01000107">
    <property type="protein sequence ID" value="ORX39501.1"/>
    <property type="molecule type" value="Genomic_DNA"/>
</dbReference>
<comment type="caution">
    <text evidence="7">The sequence shown here is derived from an EMBL/GenBank/DDBJ whole genome shotgun (WGS) entry which is preliminary data.</text>
</comment>
<dbReference type="Pfam" id="PF07145">
    <property type="entry name" value="PAM2"/>
    <property type="match status" value="1"/>
</dbReference>
<keyword evidence="3" id="KW-0378">Hydrolase</keyword>
<feature type="domain" description="Exonuclease" evidence="6">
    <location>
        <begin position="10"/>
        <end position="185"/>
    </location>
</feature>
<reference evidence="7 8" key="2">
    <citation type="submission" date="2016-08" db="EMBL/GenBank/DDBJ databases">
        <title>Pervasive Adenine N6-methylation of Active Genes in Fungi.</title>
        <authorList>
            <consortium name="DOE Joint Genome Institute"/>
            <person name="Mondo S.J."/>
            <person name="Dannebaum R.O."/>
            <person name="Kuo R.C."/>
            <person name="Labutti K."/>
            <person name="Haridas S."/>
            <person name="Kuo A."/>
            <person name="Salamov A."/>
            <person name="Ahrendt S.R."/>
            <person name="Lipzen A."/>
            <person name="Sullivan W."/>
            <person name="Andreopoulos W.B."/>
            <person name="Clum A."/>
            <person name="Lindquist E."/>
            <person name="Daum C."/>
            <person name="Ramamoorthy G.K."/>
            <person name="Gryganskyi A."/>
            <person name="Culley D."/>
            <person name="Magnuson J.K."/>
            <person name="James T.Y."/>
            <person name="O'Malley M.A."/>
            <person name="Stajich J.E."/>
            <person name="Spatafora J.W."/>
            <person name="Visel A."/>
            <person name="Grigoriev I.V."/>
        </authorList>
    </citation>
    <scope>NUCLEOTIDE SEQUENCE [LARGE SCALE GENOMIC DNA]</scope>
    <source>
        <strain evidence="8">finn</strain>
    </source>
</reference>
<dbReference type="SMART" id="SM00479">
    <property type="entry name" value="EXOIII"/>
    <property type="match status" value="1"/>
</dbReference>
<sequence>MSKKVLEENLIVWIDCEMTGLDLDKDHIIEIACIVTDKDLNILDEAPDIIINFPEEVITSMNEWSWEHHTKSGLVDAMRQSKISLEEADTIISKFIGKHFPNKCSAILAGNSVHVDKKFLEKDFPKTFEYFHYRIIDVSTIKEITRRWYPEIFSKLPTFQNLHRALDDIRGSIKELNYYREMVFKHKLNPSATEFVPSTSYNNNNNNNNISNNNNSQNPNPYINNNKNAGYRKNDTVYYNNNNINNSSMVRPMHPNNNYPYYNKDYRPNYNHGGNTYNNNSNNNYNNNNNNNNYYSKKYYNRPPKQYNGPNPNPNSSS</sequence>
<dbReference type="AlphaFoldDB" id="A0A1Y1UN74"/>
<name>A0A1Y1UN74_9FUNG</name>
<dbReference type="Pfam" id="PF00929">
    <property type="entry name" value="RNase_T"/>
    <property type="match status" value="1"/>
</dbReference>
<keyword evidence="2" id="KW-0540">Nuclease</keyword>
<organism evidence="7 8">
    <name type="scientific">Piromyces finnis</name>
    <dbReference type="NCBI Taxonomy" id="1754191"/>
    <lineage>
        <taxon>Eukaryota</taxon>
        <taxon>Fungi</taxon>
        <taxon>Fungi incertae sedis</taxon>
        <taxon>Chytridiomycota</taxon>
        <taxon>Chytridiomycota incertae sedis</taxon>
        <taxon>Neocallimastigomycetes</taxon>
        <taxon>Neocallimastigales</taxon>
        <taxon>Neocallimastigaceae</taxon>
        <taxon>Piromyces</taxon>
    </lineage>
</organism>
<dbReference type="InterPro" id="IPR036397">
    <property type="entry name" value="RNaseH_sf"/>
</dbReference>
<dbReference type="STRING" id="1754191.A0A1Y1UN74"/>
<evidence type="ECO:0000259" key="6">
    <source>
        <dbReference type="SMART" id="SM00479"/>
    </source>
</evidence>
<accession>A0A1Y1UN74</accession>
<protein>
    <submittedName>
        <fullName evidence="7">Ribonuclease H-like protein</fullName>
    </submittedName>
</protein>
<dbReference type="InterPro" id="IPR009818">
    <property type="entry name" value="PAM2_motif"/>
</dbReference>
<dbReference type="FunFam" id="3.30.420.10:FF:000003">
    <property type="entry name" value="Oligoribonuclease"/>
    <property type="match status" value="1"/>
</dbReference>
<proteinExistence type="inferred from homology"/>
<evidence type="ECO:0000313" key="7">
    <source>
        <dbReference type="EMBL" id="ORX39501.1"/>
    </source>
</evidence>
<feature type="compositionally biased region" description="Low complexity" evidence="5">
    <location>
        <begin position="201"/>
        <end position="228"/>
    </location>
</feature>
<evidence type="ECO:0000256" key="5">
    <source>
        <dbReference type="SAM" id="MobiDB-lite"/>
    </source>
</evidence>
<dbReference type="SUPFAM" id="SSF53098">
    <property type="entry name" value="Ribonuclease H-like"/>
    <property type="match status" value="1"/>
</dbReference>
<dbReference type="CDD" id="cd06135">
    <property type="entry name" value="Orn"/>
    <property type="match status" value="1"/>
</dbReference>
<reference evidence="7 8" key="1">
    <citation type="submission" date="2016-08" db="EMBL/GenBank/DDBJ databases">
        <title>Genomes of anaerobic fungi encode conserved fungal cellulosomes for biomass hydrolysis.</title>
        <authorList>
            <consortium name="DOE Joint Genome Institute"/>
            <person name="Haitjema C.H."/>
            <person name="Gilmore S.P."/>
            <person name="Henske J.K."/>
            <person name="Solomon K.V."/>
            <person name="De Groot R."/>
            <person name="Kuo A."/>
            <person name="Mondo S.J."/>
            <person name="Salamov A.A."/>
            <person name="Labutti K."/>
            <person name="Zhao Z."/>
            <person name="Chiniquy J."/>
            <person name="Barry K."/>
            <person name="Brewer H.M."/>
            <person name="Purvine S.O."/>
            <person name="Wright A.T."/>
            <person name="Boxma B."/>
            <person name="Van Alen T."/>
            <person name="Hackstein J.H."/>
            <person name="Baker S.E."/>
            <person name="Grigoriev I.V."/>
            <person name="O'Malley M.A."/>
        </authorList>
    </citation>
    <scope>NUCLEOTIDE SEQUENCE [LARGE SCALE GENOMIC DNA]</scope>
    <source>
        <strain evidence="8">finn</strain>
    </source>
</reference>
<dbReference type="NCBIfam" id="NF003765">
    <property type="entry name" value="PRK05359.1"/>
    <property type="match status" value="1"/>
</dbReference>
<dbReference type="OrthoDB" id="270189at2759"/>
<feature type="region of interest" description="Disordered" evidence="5">
    <location>
        <begin position="195"/>
        <end position="318"/>
    </location>
</feature>
<evidence type="ECO:0000256" key="4">
    <source>
        <dbReference type="ARBA" id="ARBA00022839"/>
    </source>
</evidence>